<dbReference type="InterPro" id="IPR012337">
    <property type="entry name" value="RNaseH-like_sf"/>
</dbReference>
<dbReference type="InterPro" id="IPR002562">
    <property type="entry name" value="3'-5'_exonuclease_dom"/>
</dbReference>
<name>A0A0C3CX58_OIDMZ</name>
<dbReference type="PANTHER" id="PTHR43040">
    <property type="entry name" value="RIBONUCLEASE D"/>
    <property type="match status" value="1"/>
</dbReference>
<dbReference type="OrthoDB" id="26838at2759"/>
<feature type="domain" description="3'-5' exonuclease" evidence="1">
    <location>
        <begin position="61"/>
        <end position="265"/>
    </location>
</feature>
<dbReference type="HOGENOM" id="CLU_061834_1_1_1"/>
<evidence type="ECO:0000313" key="2">
    <source>
        <dbReference type="EMBL" id="KIM94282.1"/>
    </source>
</evidence>
<evidence type="ECO:0000313" key="3">
    <source>
        <dbReference type="Proteomes" id="UP000054321"/>
    </source>
</evidence>
<dbReference type="STRING" id="913774.A0A0C3CX58"/>
<evidence type="ECO:0000259" key="1">
    <source>
        <dbReference type="SMART" id="SM00474"/>
    </source>
</evidence>
<keyword evidence="3" id="KW-1185">Reference proteome</keyword>
<dbReference type="EMBL" id="KN832890">
    <property type="protein sequence ID" value="KIM94282.1"/>
    <property type="molecule type" value="Genomic_DNA"/>
</dbReference>
<dbReference type="GO" id="GO:0008408">
    <property type="term" value="F:3'-5' exonuclease activity"/>
    <property type="evidence" value="ECO:0007669"/>
    <property type="project" value="InterPro"/>
</dbReference>
<reference evidence="3" key="2">
    <citation type="submission" date="2015-01" db="EMBL/GenBank/DDBJ databases">
        <title>Evolutionary Origins and Diversification of the Mycorrhizal Mutualists.</title>
        <authorList>
            <consortium name="DOE Joint Genome Institute"/>
            <consortium name="Mycorrhizal Genomics Consortium"/>
            <person name="Kohler A."/>
            <person name="Kuo A."/>
            <person name="Nagy L.G."/>
            <person name="Floudas D."/>
            <person name="Copeland A."/>
            <person name="Barry K.W."/>
            <person name="Cichocki N."/>
            <person name="Veneault-Fourrey C."/>
            <person name="LaButti K."/>
            <person name="Lindquist E.A."/>
            <person name="Lipzen A."/>
            <person name="Lundell T."/>
            <person name="Morin E."/>
            <person name="Murat C."/>
            <person name="Riley R."/>
            <person name="Ohm R."/>
            <person name="Sun H."/>
            <person name="Tunlid A."/>
            <person name="Henrissat B."/>
            <person name="Grigoriev I.V."/>
            <person name="Hibbett D.S."/>
            <person name="Martin F."/>
        </authorList>
    </citation>
    <scope>NUCLEOTIDE SEQUENCE [LARGE SCALE GENOMIC DNA]</scope>
    <source>
        <strain evidence="3">Zn</strain>
    </source>
</reference>
<protein>
    <recommendedName>
        <fullName evidence="1">3'-5' exonuclease domain-containing protein</fullName>
    </recommendedName>
</protein>
<dbReference type="Proteomes" id="UP000054321">
    <property type="component" value="Unassembled WGS sequence"/>
</dbReference>
<dbReference type="InParanoid" id="A0A0C3CX58"/>
<gene>
    <name evidence="2" type="ORF">OIDMADRAFT_34853</name>
</gene>
<reference evidence="2 3" key="1">
    <citation type="submission" date="2014-04" db="EMBL/GenBank/DDBJ databases">
        <authorList>
            <consortium name="DOE Joint Genome Institute"/>
            <person name="Kuo A."/>
            <person name="Martino E."/>
            <person name="Perotto S."/>
            <person name="Kohler A."/>
            <person name="Nagy L.G."/>
            <person name="Floudas D."/>
            <person name="Copeland A."/>
            <person name="Barry K.W."/>
            <person name="Cichocki N."/>
            <person name="Veneault-Fourrey C."/>
            <person name="LaButti K."/>
            <person name="Lindquist E.A."/>
            <person name="Lipzen A."/>
            <person name="Lundell T."/>
            <person name="Morin E."/>
            <person name="Murat C."/>
            <person name="Sun H."/>
            <person name="Tunlid A."/>
            <person name="Henrissat B."/>
            <person name="Grigoriev I.V."/>
            <person name="Hibbett D.S."/>
            <person name="Martin F."/>
            <person name="Nordberg H.P."/>
            <person name="Cantor M.N."/>
            <person name="Hua S.X."/>
        </authorList>
    </citation>
    <scope>NUCLEOTIDE SEQUENCE [LARGE SCALE GENOMIC DNA]</scope>
    <source>
        <strain evidence="2 3">Zn</strain>
    </source>
</reference>
<dbReference type="Gene3D" id="3.30.420.10">
    <property type="entry name" value="Ribonuclease H-like superfamily/Ribonuclease H"/>
    <property type="match status" value="1"/>
</dbReference>
<proteinExistence type="predicted"/>
<sequence>MPPADHRMRGLTLINACSMEGAPLALSRLKGASIETTLVVSTAEISDLTKNLAQSTLQEAYELIDTVEAIPAVIENLMDQPTAPPSLYIDLEGVKLSRQGSISILQIHVAPQNKSYLIDIHILGSKAFNTAGKLDHTLRSVLQSESIPKVFFDVRNDSDALFSHFQISLAGIVDLQVMEYATRTFRKRFVNGLSKCMENDLDLSYSQKLECQRVKEEGVKLFAPEKGGTYEVFNKRPLSDAIGLYCVQDVRWLPALYQTYLRKVSSTMSAKIARATLDRVKESQSPFYVGHAEPSDITPCMRALNGRDWSANAASWTTRTSSAPIMNVKGHGGS</sequence>
<dbReference type="GO" id="GO:0006139">
    <property type="term" value="P:nucleobase-containing compound metabolic process"/>
    <property type="evidence" value="ECO:0007669"/>
    <property type="project" value="InterPro"/>
</dbReference>
<dbReference type="SUPFAM" id="SSF53098">
    <property type="entry name" value="Ribonuclease H-like"/>
    <property type="match status" value="1"/>
</dbReference>
<dbReference type="PANTHER" id="PTHR43040:SF1">
    <property type="entry name" value="RIBONUCLEASE D"/>
    <property type="match status" value="1"/>
</dbReference>
<dbReference type="SMART" id="SM00474">
    <property type="entry name" value="35EXOc"/>
    <property type="match status" value="1"/>
</dbReference>
<dbReference type="GO" id="GO:0003676">
    <property type="term" value="F:nucleic acid binding"/>
    <property type="evidence" value="ECO:0007669"/>
    <property type="project" value="InterPro"/>
</dbReference>
<organism evidence="2 3">
    <name type="scientific">Oidiodendron maius (strain Zn)</name>
    <dbReference type="NCBI Taxonomy" id="913774"/>
    <lineage>
        <taxon>Eukaryota</taxon>
        <taxon>Fungi</taxon>
        <taxon>Dikarya</taxon>
        <taxon>Ascomycota</taxon>
        <taxon>Pezizomycotina</taxon>
        <taxon>Leotiomycetes</taxon>
        <taxon>Leotiomycetes incertae sedis</taxon>
        <taxon>Myxotrichaceae</taxon>
        <taxon>Oidiodendron</taxon>
    </lineage>
</organism>
<dbReference type="AlphaFoldDB" id="A0A0C3CX58"/>
<accession>A0A0C3CX58</accession>
<dbReference type="Pfam" id="PF01612">
    <property type="entry name" value="DNA_pol_A_exo1"/>
    <property type="match status" value="1"/>
</dbReference>
<dbReference type="InterPro" id="IPR036397">
    <property type="entry name" value="RNaseH_sf"/>
</dbReference>